<gene>
    <name evidence="1" type="primary">jg17858</name>
    <name evidence="1" type="ORF">PAEG_LOCUS6986</name>
</gene>
<dbReference type="GO" id="GO:0007018">
    <property type="term" value="P:microtubule-based movement"/>
    <property type="evidence" value="ECO:0007669"/>
    <property type="project" value="InterPro"/>
</dbReference>
<name>A0A8S4QXP4_9NEOP</name>
<dbReference type="Proteomes" id="UP000838756">
    <property type="component" value="Unassembled WGS sequence"/>
</dbReference>
<dbReference type="PANTHER" id="PTHR22878">
    <property type="entry name" value="DYNEIN HEAVY CHAIN 6, AXONEMAL-LIKE-RELATED"/>
    <property type="match status" value="1"/>
</dbReference>
<proteinExistence type="predicted"/>
<dbReference type="GO" id="GO:0030286">
    <property type="term" value="C:dynein complex"/>
    <property type="evidence" value="ECO:0007669"/>
    <property type="project" value="InterPro"/>
</dbReference>
<sequence length="157" mass="17605">VPPKRPPVEALTDQMWLGVNHLEGTDPSFAGLANDCLRKITIQLGNFHLDIHINKNDIIPPKINWDDHLSDFEKLMLIKCLKEEKLVFAIAQYVCISLGAVFIESPTVQLNTLRAEVKAEVWEVQVSIHGKGILGILVGGFGRGYFPTYRLRSASKR</sequence>
<accession>A0A8S4QXP4</accession>
<evidence type="ECO:0000313" key="1">
    <source>
        <dbReference type="EMBL" id="CAH2225617.1"/>
    </source>
</evidence>
<dbReference type="OrthoDB" id="447173at2759"/>
<dbReference type="PANTHER" id="PTHR22878:SF68">
    <property type="entry name" value="DYNEIN HEAVY CHAIN 6, AXONEMAL-LIKE"/>
    <property type="match status" value="1"/>
</dbReference>
<dbReference type="EMBL" id="CAKXAJ010020975">
    <property type="protein sequence ID" value="CAH2225617.1"/>
    <property type="molecule type" value="Genomic_DNA"/>
</dbReference>
<reference evidence="1" key="1">
    <citation type="submission" date="2022-03" db="EMBL/GenBank/DDBJ databases">
        <authorList>
            <person name="Lindestad O."/>
        </authorList>
    </citation>
    <scope>NUCLEOTIDE SEQUENCE</scope>
</reference>
<dbReference type="GO" id="GO:0051959">
    <property type="term" value="F:dynein light intermediate chain binding"/>
    <property type="evidence" value="ECO:0007669"/>
    <property type="project" value="InterPro"/>
</dbReference>
<dbReference type="AlphaFoldDB" id="A0A8S4QXP4"/>
<protein>
    <submittedName>
        <fullName evidence="1">Jg17858 protein</fullName>
    </submittedName>
</protein>
<comment type="caution">
    <text evidence="1">The sequence shown here is derived from an EMBL/GenBank/DDBJ whole genome shotgun (WGS) entry which is preliminary data.</text>
</comment>
<feature type="non-terminal residue" evidence="1">
    <location>
        <position position="1"/>
    </location>
</feature>
<keyword evidence="2" id="KW-1185">Reference proteome</keyword>
<evidence type="ECO:0000313" key="2">
    <source>
        <dbReference type="Proteomes" id="UP000838756"/>
    </source>
</evidence>
<dbReference type="GO" id="GO:0045505">
    <property type="term" value="F:dynein intermediate chain binding"/>
    <property type="evidence" value="ECO:0007669"/>
    <property type="project" value="InterPro"/>
</dbReference>
<organism evidence="1 2">
    <name type="scientific">Pararge aegeria aegeria</name>
    <dbReference type="NCBI Taxonomy" id="348720"/>
    <lineage>
        <taxon>Eukaryota</taxon>
        <taxon>Metazoa</taxon>
        <taxon>Ecdysozoa</taxon>
        <taxon>Arthropoda</taxon>
        <taxon>Hexapoda</taxon>
        <taxon>Insecta</taxon>
        <taxon>Pterygota</taxon>
        <taxon>Neoptera</taxon>
        <taxon>Endopterygota</taxon>
        <taxon>Lepidoptera</taxon>
        <taxon>Glossata</taxon>
        <taxon>Ditrysia</taxon>
        <taxon>Papilionoidea</taxon>
        <taxon>Nymphalidae</taxon>
        <taxon>Satyrinae</taxon>
        <taxon>Satyrini</taxon>
        <taxon>Parargina</taxon>
        <taxon>Pararge</taxon>
    </lineage>
</organism>
<dbReference type="InterPro" id="IPR026983">
    <property type="entry name" value="DHC"/>
</dbReference>